<dbReference type="NCBIfam" id="TIGR00254">
    <property type="entry name" value="GGDEF"/>
    <property type="match status" value="1"/>
</dbReference>
<dbReference type="InterPro" id="IPR029787">
    <property type="entry name" value="Nucleotide_cyclase"/>
</dbReference>
<dbReference type="InterPro" id="IPR043128">
    <property type="entry name" value="Rev_trsase/Diguanyl_cyclase"/>
</dbReference>
<dbReference type="GO" id="GO:0043709">
    <property type="term" value="P:cell adhesion involved in single-species biofilm formation"/>
    <property type="evidence" value="ECO:0007669"/>
    <property type="project" value="TreeGrafter"/>
</dbReference>
<dbReference type="InterPro" id="IPR000160">
    <property type="entry name" value="GGDEF_dom"/>
</dbReference>
<dbReference type="GO" id="GO:1902201">
    <property type="term" value="P:negative regulation of bacterial-type flagellum-dependent cell motility"/>
    <property type="evidence" value="ECO:0007669"/>
    <property type="project" value="TreeGrafter"/>
</dbReference>
<dbReference type="PROSITE" id="PS50887">
    <property type="entry name" value="GGDEF"/>
    <property type="match status" value="1"/>
</dbReference>
<dbReference type="AlphaFoldDB" id="A0A859FCK4"/>
<dbReference type="SUPFAM" id="SSF55781">
    <property type="entry name" value="GAF domain-like"/>
    <property type="match status" value="1"/>
</dbReference>
<gene>
    <name evidence="2" type="ORF">FLK61_24790</name>
</gene>
<dbReference type="EMBL" id="CP041372">
    <property type="protein sequence ID" value="QKS69995.1"/>
    <property type="molecule type" value="Genomic_DNA"/>
</dbReference>
<dbReference type="SUPFAM" id="SSF55073">
    <property type="entry name" value="Nucleotide cyclase"/>
    <property type="match status" value="1"/>
</dbReference>
<dbReference type="SMART" id="SM00267">
    <property type="entry name" value="GGDEF"/>
    <property type="match status" value="1"/>
</dbReference>
<accession>A0A859FCK4</accession>
<dbReference type="PANTHER" id="PTHR45138">
    <property type="entry name" value="REGULATORY COMPONENTS OF SENSORY TRANSDUCTION SYSTEM"/>
    <property type="match status" value="1"/>
</dbReference>
<dbReference type="CDD" id="cd01949">
    <property type="entry name" value="GGDEF"/>
    <property type="match status" value="1"/>
</dbReference>
<dbReference type="PANTHER" id="PTHR45138:SF9">
    <property type="entry name" value="DIGUANYLATE CYCLASE DGCM-RELATED"/>
    <property type="match status" value="1"/>
</dbReference>
<evidence type="ECO:0000313" key="3">
    <source>
        <dbReference type="Proteomes" id="UP000318138"/>
    </source>
</evidence>
<keyword evidence="3" id="KW-1185">Reference proteome</keyword>
<dbReference type="Pfam" id="PF01590">
    <property type="entry name" value="GAF"/>
    <property type="match status" value="1"/>
</dbReference>
<organism evidence="2 3">
    <name type="scientific">Paenalkalicoccus suaedae</name>
    <dbReference type="NCBI Taxonomy" id="2592382"/>
    <lineage>
        <taxon>Bacteria</taxon>
        <taxon>Bacillati</taxon>
        <taxon>Bacillota</taxon>
        <taxon>Bacilli</taxon>
        <taxon>Bacillales</taxon>
        <taxon>Bacillaceae</taxon>
        <taxon>Paenalkalicoccus</taxon>
    </lineage>
</organism>
<dbReference type="KEGG" id="psua:FLK61_24790"/>
<proteinExistence type="predicted"/>
<dbReference type="GO" id="GO:0005886">
    <property type="term" value="C:plasma membrane"/>
    <property type="evidence" value="ECO:0007669"/>
    <property type="project" value="TreeGrafter"/>
</dbReference>
<dbReference type="Proteomes" id="UP000318138">
    <property type="component" value="Chromosome"/>
</dbReference>
<dbReference type="GO" id="GO:0052621">
    <property type="term" value="F:diguanylate cyclase activity"/>
    <property type="evidence" value="ECO:0007669"/>
    <property type="project" value="TreeGrafter"/>
</dbReference>
<dbReference type="InterPro" id="IPR003018">
    <property type="entry name" value="GAF"/>
</dbReference>
<dbReference type="InterPro" id="IPR050469">
    <property type="entry name" value="Diguanylate_Cyclase"/>
</dbReference>
<protein>
    <submittedName>
        <fullName evidence="2">Sensor domain-containing diguanylate cyclase</fullName>
    </submittedName>
</protein>
<reference evidence="3" key="1">
    <citation type="submission" date="2019-07" db="EMBL/GenBank/DDBJ databases">
        <title>Bacillus alkalisoli sp. nov. isolated from saline soil.</title>
        <authorList>
            <person name="Sun J.-Q."/>
            <person name="Xu L."/>
        </authorList>
    </citation>
    <scope>NUCLEOTIDE SEQUENCE [LARGE SCALE GENOMIC DNA]</scope>
    <source>
        <strain evidence="3">M4U3P1</strain>
    </source>
</reference>
<dbReference type="RefSeq" id="WP_176008039.1">
    <property type="nucleotide sequence ID" value="NZ_CP041372.2"/>
</dbReference>
<sequence>MSLSHFEIAIYRHLDQLTTDVLEITKGVFPDLTLYINALTDYEQITIKVAEHHTSVKLKEGDISDLSGALCHRVDFENQKPLIYENIDQAKDLGDARKLLNDVNIKAYLGIPIVLNSGERFGTLCVANDEPTTFKSESVQLIQRIARLFSFYIEIQYEAYRDHLTKVYNRSFLEAVYPSVSNDKGIIALLDLDGFKLVNDRLGHQVGDEVLMEVAEKLRKHTIGRSSFVVRLGGDEFVMYWPQESAETINQHLSNVLQDFKSWDVDIKECQLSASIGAVSFEKQELLKVLKQADDALYHVKKSGRNNYKLEHCD</sequence>
<dbReference type="Pfam" id="PF00990">
    <property type="entry name" value="GGDEF"/>
    <property type="match status" value="1"/>
</dbReference>
<evidence type="ECO:0000313" key="2">
    <source>
        <dbReference type="EMBL" id="QKS69995.1"/>
    </source>
</evidence>
<feature type="domain" description="GGDEF" evidence="1">
    <location>
        <begin position="183"/>
        <end position="313"/>
    </location>
</feature>
<name>A0A859FCK4_9BACI</name>
<dbReference type="Gene3D" id="3.30.70.270">
    <property type="match status" value="1"/>
</dbReference>
<evidence type="ECO:0000259" key="1">
    <source>
        <dbReference type="PROSITE" id="PS50887"/>
    </source>
</evidence>
<dbReference type="InterPro" id="IPR029016">
    <property type="entry name" value="GAF-like_dom_sf"/>
</dbReference>
<dbReference type="Gene3D" id="3.30.450.40">
    <property type="match status" value="1"/>
</dbReference>